<reference evidence="2" key="1">
    <citation type="journal article" date="2014" name="Int. J. Syst. Evol. Microbiol.">
        <title>Complete genome sequence of Corynebacterium casei LMG S-19264T (=DSM 44701T), isolated from a smear-ripened cheese.</title>
        <authorList>
            <consortium name="US DOE Joint Genome Institute (JGI-PGF)"/>
            <person name="Walter F."/>
            <person name="Albersmeier A."/>
            <person name="Kalinowski J."/>
            <person name="Ruckert C."/>
        </authorList>
    </citation>
    <scope>NUCLEOTIDE SEQUENCE</scope>
    <source>
        <strain evidence="2">CGMCC 4.5737</strain>
    </source>
</reference>
<dbReference type="Proteomes" id="UP000637578">
    <property type="component" value="Unassembled WGS sequence"/>
</dbReference>
<evidence type="ECO:0000313" key="2">
    <source>
        <dbReference type="EMBL" id="GGM46050.1"/>
    </source>
</evidence>
<gene>
    <name evidence="2" type="ORF">GCM10012275_16300</name>
</gene>
<evidence type="ECO:0000313" key="3">
    <source>
        <dbReference type="Proteomes" id="UP000637578"/>
    </source>
</evidence>
<protein>
    <submittedName>
        <fullName evidence="2">Membrane protein</fullName>
    </submittedName>
</protein>
<keyword evidence="1" id="KW-0472">Membrane</keyword>
<organism evidence="2 3">
    <name type="scientific">Longimycelium tulufanense</name>
    <dbReference type="NCBI Taxonomy" id="907463"/>
    <lineage>
        <taxon>Bacteria</taxon>
        <taxon>Bacillati</taxon>
        <taxon>Actinomycetota</taxon>
        <taxon>Actinomycetes</taxon>
        <taxon>Pseudonocardiales</taxon>
        <taxon>Pseudonocardiaceae</taxon>
        <taxon>Longimycelium</taxon>
    </lineage>
</organism>
<dbReference type="AlphaFoldDB" id="A0A8J3CC65"/>
<accession>A0A8J3CC65</accession>
<keyword evidence="3" id="KW-1185">Reference proteome</keyword>
<dbReference type="Pfam" id="PF09933">
    <property type="entry name" value="DUF2165"/>
    <property type="match status" value="1"/>
</dbReference>
<proteinExistence type="predicted"/>
<sequence>MRVLAWFGSLRAVLSVLTATSALYMALVVLGNITDFGTNRAFVEHVFAMDTTFQSPNTMWRAVTDQTVVTVVYLAIITWEAITAVVLTAAFVSWMRAFAMGRGAELARRLSSAGWLMQATLFGGGFVTIGGEWFQMWQSEKWNGLQPAFQNFLIAAVGLILVHLGRPGTPEQNRQQAVE</sequence>
<dbReference type="EMBL" id="BMMK01000005">
    <property type="protein sequence ID" value="GGM46050.1"/>
    <property type="molecule type" value="Genomic_DNA"/>
</dbReference>
<feature type="transmembrane region" description="Helical" evidence="1">
    <location>
        <begin position="148"/>
        <end position="165"/>
    </location>
</feature>
<feature type="transmembrane region" description="Helical" evidence="1">
    <location>
        <begin position="115"/>
        <end position="136"/>
    </location>
</feature>
<feature type="transmembrane region" description="Helical" evidence="1">
    <location>
        <begin position="12"/>
        <end position="33"/>
    </location>
</feature>
<dbReference type="InterPro" id="IPR018681">
    <property type="entry name" value="DUF2165_transmembrane"/>
</dbReference>
<keyword evidence="1" id="KW-1133">Transmembrane helix</keyword>
<reference evidence="2" key="2">
    <citation type="submission" date="2020-09" db="EMBL/GenBank/DDBJ databases">
        <authorList>
            <person name="Sun Q."/>
            <person name="Zhou Y."/>
        </authorList>
    </citation>
    <scope>NUCLEOTIDE SEQUENCE</scope>
    <source>
        <strain evidence="2">CGMCC 4.5737</strain>
    </source>
</reference>
<feature type="transmembrane region" description="Helical" evidence="1">
    <location>
        <begin position="71"/>
        <end position="94"/>
    </location>
</feature>
<name>A0A8J3CC65_9PSEU</name>
<comment type="caution">
    <text evidence="2">The sequence shown here is derived from an EMBL/GenBank/DDBJ whole genome shotgun (WGS) entry which is preliminary data.</text>
</comment>
<keyword evidence="1" id="KW-0812">Transmembrane</keyword>
<evidence type="ECO:0000256" key="1">
    <source>
        <dbReference type="SAM" id="Phobius"/>
    </source>
</evidence>
<dbReference type="RefSeq" id="WP_189055523.1">
    <property type="nucleotide sequence ID" value="NZ_BMMK01000005.1"/>
</dbReference>